<dbReference type="Pfam" id="PF01273">
    <property type="entry name" value="LBP_BPI_CETP"/>
    <property type="match status" value="1"/>
</dbReference>
<dbReference type="SUPFAM" id="SSF55394">
    <property type="entry name" value="Bactericidal permeability-increasing protein, BPI"/>
    <property type="match status" value="2"/>
</dbReference>
<dbReference type="SMART" id="SM00329">
    <property type="entry name" value="BPI2"/>
    <property type="match status" value="1"/>
</dbReference>
<protein>
    <submittedName>
        <fullName evidence="5">BPI fold containing family B member 2</fullName>
    </submittedName>
</protein>
<dbReference type="InterPro" id="IPR001124">
    <property type="entry name" value="Lipid-bd_serum_glycop_C"/>
</dbReference>
<reference evidence="5" key="2">
    <citation type="submission" date="2025-09" db="UniProtKB">
        <authorList>
            <consortium name="Ensembl"/>
        </authorList>
    </citation>
    <scope>IDENTIFICATION</scope>
</reference>
<dbReference type="PANTHER" id="PTHR46019">
    <property type="entry name" value="BPI FOLD-CONTAINING FAMILY B MEMBER 4-RELATED"/>
    <property type="match status" value="1"/>
</dbReference>
<reference evidence="5" key="1">
    <citation type="submission" date="2025-08" db="UniProtKB">
        <authorList>
            <consortium name="Ensembl"/>
        </authorList>
    </citation>
    <scope>IDENTIFICATION</scope>
</reference>
<feature type="signal peptide" evidence="3">
    <location>
        <begin position="1"/>
        <end position="20"/>
    </location>
</feature>
<dbReference type="InterPro" id="IPR017943">
    <property type="entry name" value="Bactericidal_perm-incr_a/b_dom"/>
</dbReference>
<evidence type="ECO:0000313" key="5">
    <source>
        <dbReference type="Ensembl" id="ENSCAFP00020005891.1"/>
    </source>
</evidence>
<dbReference type="Gene3D" id="3.15.10.10">
    <property type="entry name" value="Bactericidal permeability-increasing protein, domain 1"/>
    <property type="match status" value="1"/>
</dbReference>
<name>A0A8C0JVD2_CANLU</name>
<evidence type="ECO:0000256" key="3">
    <source>
        <dbReference type="SAM" id="SignalP"/>
    </source>
</evidence>
<evidence type="ECO:0000256" key="1">
    <source>
        <dbReference type="ARBA" id="ARBA00007292"/>
    </source>
</evidence>
<evidence type="ECO:0000313" key="6">
    <source>
        <dbReference type="Proteomes" id="UP000694391"/>
    </source>
</evidence>
<dbReference type="AlphaFoldDB" id="A0A8C0JVD2"/>
<dbReference type="Pfam" id="PF02886">
    <property type="entry name" value="LBP_BPI_CETP_C"/>
    <property type="match status" value="1"/>
</dbReference>
<dbReference type="Gene3D" id="3.15.20.10">
    <property type="entry name" value="Bactericidal permeability-increasing protein, domain 2"/>
    <property type="match status" value="1"/>
</dbReference>
<comment type="similarity">
    <text evidence="1">Belongs to the BPI/LBP/Plunc superfamily. BPI/LBP family.</text>
</comment>
<feature type="region of interest" description="Disordered" evidence="2">
    <location>
        <begin position="441"/>
        <end position="461"/>
    </location>
</feature>
<dbReference type="InterPro" id="IPR017942">
    <property type="entry name" value="Lipid-bd_serum_glycop_N"/>
</dbReference>
<gene>
    <name evidence="5" type="primary">BPIFB2</name>
</gene>
<sequence length="461" mass="49566">MAQAYRLDLLLALLLPVVGALMPGTVVRLNEAVLSYVSEIGTAPLQQALRVTVPYFLDWNEEVHQPTRIQTLNVHVPHFHLKFIADFGVRMLVAANFTFKVFRVPEPLKLVLPVVLLADAQVAQGSIRTPVVSISACFALFNSAAVLDGSTSVAPGLLVLVQNHIKAVLRNKLCLSISNLVQGLNVHLGTLIGLNPVGPESQIRYSMTNAPNITKDYISLDISAILFLLGKPIVLPVDVTHFVLPPNVGADGAMATVGLSQDLFDSALLLLQKAGALNLDITGQLKSEDNLLNTSVLGQLIPEVARRFPEPMPVTLKVRLGATPVATLRTNNATLQLQPFVEVQAVTSNSAFQSLFSFDVVSEVGWWGCLGGWQLPRSHFLPHFPQLLCSIHGALLGMGITLPSMVNLYYINPEVFVYEVRAYGCDHMGFLHPSSPSSSLPAGTHSGVSGSARPGGVPCSC</sequence>
<organism evidence="5 6">
    <name type="scientific">Canis lupus dingo</name>
    <name type="common">dingo</name>
    <dbReference type="NCBI Taxonomy" id="286419"/>
    <lineage>
        <taxon>Eukaryota</taxon>
        <taxon>Metazoa</taxon>
        <taxon>Chordata</taxon>
        <taxon>Craniata</taxon>
        <taxon>Vertebrata</taxon>
        <taxon>Euteleostomi</taxon>
        <taxon>Mammalia</taxon>
        <taxon>Eutheria</taxon>
        <taxon>Laurasiatheria</taxon>
        <taxon>Carnivora</taxon>
        <taxon>Caniformia</taxon>
        <taxon>Canidae</taxon>
        <taxon>Canis</taxon>
    </lineage>
</organism>
<evidence type="ECO:0000259" key="4">
    <source>
        <dbReference type="SMART" id="SM00329"/>
    </source>
</evidence>
<dbReference type="GO" id="GO:0008289">
    <property type="term" value="F:lipid binding"/>
    <property type="evidence" value="ECO:0007669"/>
    <property type="project" value="InterPro"/>
</dbReference>
<evidence type="ECO:0000256" key="2">
    <source>
        <dbReference type="SAM" id="MobiDB-lite"/>
    </source>
</evidence>
<accession>A0A8C0JVD2</accession>
<feature type="domain" description="Lipid-binding serum glycoprotein C-terminal" evidence="4">
    <location>
        <begin position="249"/>
        <end position="425"/>
    </location>
</feature>
<dbReference type="GeneTree" id="ENSGT01100000263546"/>
<keyword evidence="3" id="KW-0732">Signal</keyword>
<keyword evidence="6" id="KW-1185">Reference proteome</keyword>
<dbReference type="Proteomes" id="UP000694391">
    <property type="component" value="Unplaced"/>
</dbReference>
<proteinExistence type="inferred from homology"/>
<feature type="chain" id="PRO_5034328156" evidence="3">
    <location>
        <begin position="21"/>
        <end position="461"/>
    </location>
</feature>
<dbReference type="PANTHER" id="PTHR46019:SF1">
    <property type="entry name" value="BPI FOLD-CONTAINING FAMILY B MEMBER 2"/>
    <property type="match status" value="1"/>
</dbReference>
<dbReference type="Ensembl" id="ENSCAFT00020006801.1">
    <property type="protein sequence ID" value="ENSCAFP00020005891.1"/>
    <property type="gene ID" value="ENSCAFG00020004786.1"/>
</dbReference>
<dbReference type="InterPro" id="IPR051660">
    <property type="entry name" value="BPI_fold-BPI/LBP"/>
</dbReference>